<evidence type="ECO:0000256" key="16">
    <source>
        <dbReference type="SAM" id="MobiDB-lite"/>
    </source>
</evidence>
<dbReference type="InterPro" id="IPR000318">
    <property type="entry name" value="Nase_comp1_CS"/>
</dbReference>
<evidence type="ECO:0000256" key="15">
    <source>
        <dbReference type="RuleBase" id="RU364127"/>
    </source>
</evidence>
<evidence type="ECO:0000256" key="9">
    <source>
        <dbReference type="ARBA" id="ARBA00023002"/>
    </source>
</evidence>
<proteinExistence type="inferred from homology"/>
<comment type="subunit">
    <text evidence="3 15">Tetramer of two alpha and two beta chains. Forms complex with the iron protein (nitrogenase component 2).</text>
</comment>
<keyword evidence="9 15" id="KW-0560">Oxidoreductase</keyword>
<comment type="cofactor">
    <cofactor evidence="15">
        <name>[8Fe-7S] cluster</name>
        <dbReference type="ChEBI" id="CHEBI:21143"/>
    </cofactor>
    <text evidence="15">Binds 1 [8Fe-7S] cluster per heterodimer.</text>
</comment>
<accession>Q47915</accession>
<dbReference type="GO" id="GO:0016612">
    <property type="term" value="C:molybdenum-iron nitrogenase complex"/>
    <property type="evidence" value="ECO:0007669"/>
    <property type="project" value="InterPro"/>
</dbReference>
<dbReference type="GO" id="GO:0016163">
    <property type="term" value="F:nitrogenase activity"/>
    <property type="evidence" value="ECO:0007669"/>
    <property type="project" value="UniProtKB-EC"/>
</dbReference>
<protein>
    <recommendedName>
        <fullName evidence="5 15">Nitrogenase molybdenum-iron protein beta chain</fullName>
        <ecNumber evidence="4 15">1.18.6.1</ecNumber>
    </recommendedName>
    <alternativeName>
        <fullName evidence="15">Dinitrogenase</fullName>
    </alternativeName>
</protein>
<dbReference type="Pfam" id="PF00148">
    <property type="entry name" value="Oxidored_nitro"/>
    <property type="match status" value="1"/>
</dbReference>
<dbReference type="EMBL" id="U01238">
    <property type="protein sequence ID" value="AAA03325.1"/>
    <property type="molecule type" value="Unassigned_DNA"/>
</dbReference>
<evidence type="ECO:0000256" key="5">
    <source>
        <dbReference type="ARBA" id="ARBA00014775"/>
    </source>
</evidence>
<keyword evidence="11 15" id="KW-0411">Iron-sulfur</keyword>
<evidence type="ECO:0000256" key="3">
    <source>
        <dbReference type="ARBA" id="ARBA00011462"/>
    </source>
</evidence>
<keyword evidence="7 15" id="KW-0547">Nucleotide-binding</keyword>
<keyword evidence="6 15" id="KW-0479">Metal-binding</keyword>
<evidence type="ECO:0000256" key="6">
    <source>
        <dbReference type="ARBA" id="ARBA00022723"/>
    </source>
</evidence>
<evidence type="ECO:0000256" key="14">
    <source>
        <dbReference type="RuleBase" id="RU004021"/>
    </source>
</evidence>
<sequence>MSGDDDPGNKQFRPAAGPRPQRAVQGRGLPEAVRGQARVRERQRRRRGRPGPEWTPGWEYREKNFAREALTVNPAKACQPLGAVLAGLGFEGTMPLVHGSQGCVAYFRSHFARHFKEPVPAASSSMTEDAAVFGGLNNLVEALENATTLYKPKMVAVSTTCMAEVIGEDLFAYIGAARDKGAISADYPVPYAHTPSFVGSHLTGYDSMLKGILELLSRTADADKVESPGKPRLNIVPGFETYVGNHREYRRILELMGVDPLILGDHSSSLDSPATGEYELYPGGTPLAEAATARFSRATVMLQETTTRKTTEFVRDGWKQETVVLETPIGVKNTDRFLTEVARLAEVEIPAELTAERGRLVDALTDSHAYLHGKRVAIAGDPDLVIAMTGFALELGMIPVHLLSTNADNSFAPRLEKVLSTSKFGEAATVWPGKDLWHLRSLVFTEPVDLLIGSSYLKYISREANVPLVRVGFPIFDRHHLHRFPIVGYTGGLHLLTQLVNTVLDELDRTSPDHSFDVVR</sequence>
<evidence type="ECO:0000256" key="8">
    <source>
        <dbReference type="ARBA" id="ARBA00022840"/>
    </source>
</evidence>
<dbReference type="PROSITE" id="PS00699">
    <property type="entry name" value="NITROGENASE_1_1"/>
    <property type="match status" value="1"/>
</dbReference>
<dbReference type="AlphaFoldDB" id="Q47915"/>
<evidence type="ECO:0000256" key="11">
    <source>
        <dbReference type="ARBA" id="ARBA00023014"/>
    </source>
</evidence>
<dbReference type="PANTHER" id="PTHR33712">
    <property type="entry name" value="LIGHT-INDEPENDENT PROTOCHLOROPHYLLIDE REDUCTASE SUBUNIT B"/>
    <property type="match status" value="1"/>
</dbReference>
<keyword evidence="10 15" id="KW-0408">Iron</keyword>
<evidence type="ECO:0000256" key="7">
    <source>
        <dbReference type="ARBA" id="ARBA00022741"/>
    </source>
</evidence>
<comment type="catalytic activity">
    <reaction evidence="13 15">
        <text>N2 + 8 reduced [2Fe-2S]-[ferredoxin] + 16 ATP + 16 H2O = H2 + 8 oxidized [2Fe-2S]-[ferredoxin] + 2 NH4(+) + 16 ADP + 16 phosphate + 6 H(+)</text>
        <dbReference type="Rhea" id="RHEA:21448"/>
        <dbReference type="Rhea" id="RHEA-COMP:10000"/>
        <dbReference type="Rhea" id="RHEA-COMP:10001"/>
        <dbReference type="ChEBI" id="CHEBI:15377"/>
        <dbReference type="ChEBI" id="CHEBI:15378"/>
        <dbReference type="ChEBI" id="CHEBI:17997"/>
        <dbReference type="ChEBI" id="CHEBI:18276"/>
        <dbReference type="ChEBI" id="CHEBI:28938"/>
        <dbReference type="ChEBI" id="CHEBI:30616"/>
        <dbReference type="ChEBI" id="CHEBI:33737"/>
        <dbReference type="ChEBI" id="CHEBI:33738"/>
        <dbReference type="ChEBI" id="CHEBI:43474"/>
        <dbReference type="ChEBI" id="CHEBI:456216"/>
        <dbReference type="EC" id="1.18.6.1"/>
    </reaction>
</comment>
<organism evidence="18">
    <name type="scientific">Frankia sp</name>
    <dbReference type="NCBI Taxonomy" id="1855"/>
    <lineage>
        <taxon>Bacteria</taxon>
        <taxon>Bacillati</taxon>
        <taxon>Actinomycetota</taxon>
        <taxon>Actinomycetes</taxon>
        <taxon>Frankiales</taxon>
        <taxon>Frankiaceae</taxon>
        <taxon>Frankia</taxon>
    </lineage>
</organism>
<feature type="region of interest" description="Disordered" evidence="16">
    <location>
        <begin position="1"/>
        <end position="57"/>
    </location>
</feature>
<dbReference type="SUPFAM" id="SSF53807">
    <property type="entry name" value="Helical backbone' metal receptor"/>
    <property type="match status" value="1"/>
</dbReference>
<dbReference type="Gene3D" id="3.40.50.1980">
    <property type="entry name" value="Nitrogenase molybdenum iron protein domain"/>
    <property type="match status" value="3"/>
</dbReference>
<keyword evidence="12 14" id="KW-0535">Nitrogen fixation</keyword>
<dbReference type="GO" id="GO:0046872">
    <property type="term" value="F:metal ion binding"/>
    <property type="evidence" value="ECO:0007669"/>
    <property type="project" value="UniProtKB-KW"/>
</dbReference>
<dbReference type="Gene3D" id="1.20.89.10">
    <property type="entry name" value="Nitrogenase Molybdenum-iron Protein, subunit B, domain 4"/>
    <property type="match status" value="1"/>
</dbReference>
<dbReference type="NCBIfam" id="TIGR01286">
    <property type="entry name" value="nifK"/>
    <property type="match status" value="1"/>
</dbReference>
<evidence type="ECO:0000256" key="13">
    <source>
        <dbReference type="ARBA" id="ARBA00047967"/>
    </source>
</evidence>
<evidence type="ECO:0000259" key="17">
    <source>
        <dbReference type="Pfam" id="PF00148"/>
    </source>
</evidence>
<comment type="function">
    <text evidence="1 15">This molybdenum-iron protein is part of the nitrogenase complex that catalyzes the key enzymatic reactions in nitrogen fixation.</text>
</comment>
<dbReference type="EC" id="1.18.6.1" evidence="4 15"/>
<comment type="similarity">
    <text evidence="2 14">Belongs to the NifD/NifK/NifE/NifN family.</text>
</comment>
<gene>
    <name evidence="18" type="primary">nifK</name>
</gene>
<feature type="domain" description="Nitrogenase/oxidoreductase component 1" evidence="17">
    <location>
        <begin position="78"/>
        <end position="503"/>
    </location>
</feature>
<dbReference type="GO" id="GO:0005524">
    <property type="term" value="F:ATP binding"/>
    <property type="evidence" value="ECO:0007669"/>
    <property type="project" value="UniProtKB-KW"/>
</dbReference>
<evidence type="ECO:0000256" key="12">
    <source>
        <dbReference type="ARBA" id="ARBA00023231"/>
    </source>
</evidence>
<evidence type="ECO:0000313" key="18">
    <source>
        <dbReference type="EMBL" id="AAA03325.1"/>
    </source>
</evidence>
<reference evidence="18" key="1">
    <citation type="submission" date="1993-09" db="EMBL/GenBank/DDBJ databases">
        <title>Nucleotide sequence of the nifK gene from Frankia strain HFPCcI3: phylogenetic implications.</title>
        <authorList>
            <person name="McKhann H.I."/>
            <person name="Reddy A."/>
            <person name="Liao J."/>
            <person name="Hirsch A.M."/>
        </authorList>
    </citation>
    <scope>NUCLEOTIDE SEQUENCE</scope>
    <source>
        <strain evidence="18">HFPCcI3</strain>
    </source>
</reference>
<dbReference type="InterPro" id="IPR050152">
    <property type="entry name" value="ChlB/BchB/BchZ"/>
</dbReference>
<dbReference type="GO" id="GO:0051536">
    <property type="term" value="F:iron-sulfur cluster binding"/>
    <property type="evidence" value="ECO:0007669"/>
    <property type="project" value="UniProtKB-KW"/>
</dbReference>
<name>Q47915_9ACTN</name>
<evidence type="ECO:0000256" key="2">
    <source>
        <dbReference type="ARBA" id="ARBA00011002"/>
    </source>
</evidence>
<evidence type="ECO:0000256" key="10">
    <source>
        <dbReference type="ARBA" id="ARBA00023004"/>
    </source>
</evidence>
<evidence type="ECO:0000256" key="4">
    <source>
        <dbReference type="ARBA" id="ARBA00012773"/>
    </source>
</evidence>
<dbReference type="InterPro" id="IPR005976">
    <property type="entry name" value="Nase_Mo-Fe_CF_bsu"/>
</dbReference>
<dbReference type="CDD" id="cd01974">
    <property type="entry name" value="Nitrogenase_MoFe_beta"/>
    <property type="match status" value="1"/>
</dbReference>
<evidence type="ECO:0000256" key="1">
    <source>
        <dbReference type="ARBA" id="ARBA00002621"/>
    </source>
</evidence>
<dbReference type="InterPro" id="IPR000510">
    <property type="entry name" value="Nase/OxRdtase_comp1"/>
</dbReference>
<dbReference type="PANTHER" id="PTHR33712:SF7">
    <property type="entry name" value="LIGHT-INDEPENDENT PROTOCHLOROPHYLLIDE REDUCTASE SUBUNIT B"/>
    <property type="match status" value="1"/>
</dbReference>
<keyword evidence="8 15" id="KW-0067">ATP-binding</keyword>